<protein>
    <submittedName>
        <fullName evidence="2">Uncharacterized protein</fullName>
    </submittedName>
</protein>
<feature type="compositionally biased region" description="Low complexity" evidence="1">
    <location>
        <begin position="108"/>
        <end position="125"/>
    </location>
</feature>
<feature type="region of interest" description="Disordered" evidence="1">
    <location>
        <begin position="44"/>
        <end position="145"/>
    </location>
</feature>
<reference evidence="2" key="1">
    <citation type="submission" date="2025-08" db="UniProtKB">
        <authorList>
            <consortium name="Ensembl"/>
        </authorList>
    </citation>
    <scope>IDENTIFICATION</scope>
</reference>
<proteinExistence type="predicted"/>
<keyword evidence="3" id="KW-1185">Reference proteome</keyword>
<feature type="compositionally biased region" description="Basic residues" evidence="1">
    <location>
        <begin position="85"/>
        <end position="98"/>
    </location>
</feature>
<dbReference type="Ensembl" id="ENSCAFT00020028910.1">
    <property type="protein sequence ID" value="ENSCAFP00020025054.1"/>
    <property type="gene ID" value="ENSCAFG00020019685.1"/>
</dbReference>
<name>A0A8C0L1V4_CANLU</name>
<evidence type="ECO:0000256" key="1">
    <source>
        <dbReference type="SAM" id="MobiDB-lite"/>
    </source>
</evidence>
<evidence type="ECO:0000313" key="3">
    <source>
        <dbReference type="Proteomes" id="UP000694391"/>
    </source>
</evidence>
<organism evidence="2 3">
    <name type="scientific">Canis lupus dingo</name>
    <name type="common">dingo</name>
    <dbReference type="NCBI Taxonomy" id="286419"/>
    <lineage>
        <taxon>Eukaryota</taxon>
        <taxon>Metazoa</taxon>
        <taxon>Chordata</taxon>
        <taxon>Craniata</taxon>
        <taxon>Vertebrata</taxon>
        <taxon>Euteleostomi</taxon>
        <taxon>Mammalia</taxon>
        <taxon>Eutheria</taxon>
        <taxon>Laurasiatheria</taxon>
        <taxon>Carnivora</taxon>
        <taxon>Caniformia</taxon>
        <taxon>Canidae</taxon>
        <taxon>Canis</taxon>
    </lineage>
</organism>
<feature type="compositionally biased region" description="Gly residues" evidence="1">
    <location>
        <begin position="60"/>
        <end position="69"/>
    </location>
</feature>
<reference evidence="2" key="2">
    <citation type="submission" date="2025-09" db="UniProtKB">
        <authorList>
            <consortium name="Ensembl"/>
        </authorList>
    </citation>
    <scope>IDENTIFICATION</scope>
</reference>
<dbReference type="Proteomes" id="UP000694391">
    <property type="component" value="Unplaced"/>
</dbReference>
<feature type="compositionally biased region" description="Gly residues" evidence="1">
    <location>
        <begin position="75"/>
        <end position="84"/>
    </location>
</feature>
<accession>A0A8C0L1V4</accession>
<sequence length="145" mass="14790">AVAARASQPRPQPSVRGRLYRSFVARPPCSFPPFSFSNAYLPGSGWSPWQRPRTIRSPGPGAGGAGTRGRAGETGPDGRGGGGRGRGRGRGRQLRSRGARADAERGVESAAGRAGAAPSAADPGALHLGTPRPGEQAGWGVAERA</sequence>
<dbReference type="AlphaFoldDB" id="A0A8C0L1V4"/>
<evidence type="ECO:0000313" key="2">
    <source>
        <dbReference type="Ensembl" id="ENSCAFP00020025054.1"/>
    </source>
</evidence>